<accession>A0A922NWN4</accession>
<dbReference type="AlphaFoldDB" id="A0A922NWN4"/>
<feature type="domain" description="Phage replisome organiser N-terminal" evidence="3">
    <location>
        <begin position="12"/>
        <end position="116"/>
    </location>
</feature>
<dbReference type="PANTHER" id="PTHR37293:SF5">
    <property type="entry name" value="DNA REPLICATION PROTEIN"/>
    <property type="match status" value="1"/>
</dbReference>
<dbReference type="InterPro" id="IPR006343">
    <property type="entry name" value="DnaB/C_C"/>
</dbReference>
<name>A0A922NWN4_9STRE</name>
<comment type="similarity">
    <text evidence="1">Belongs to the DnaB/DnaD family.</text>
</comment>
<feature type="domain" description="DnaB/C C-terminal" evidence="2">
    <location>
        <begin position="174"/>
        <end position="244"/>
    </location>
</feature>
<dbReference type="SUPFAM" id="SSF158499">
    <property type="entry name" value="DnaD domain-like"/>
    <property type="match status" value="1"/>
</dbReference>
<evidence type="ECO:0000256" key="1">
    <source>
        <dbReference type="ARBA" id="ARBA00093462"/>
    </source>
</evidence>
<comment type="caution">
    <text evidence="4">The sequence shown here is derived from an EMBL/GenBank/DDBJ whole genome shotgun (WGS) entry which is preliminary data.</text>
</comment>
<sequence length="264" mass="30889">MAHKSKTKIYYWLKFDKHFFDNLFIKRLLRNFPGGSDMIVIYIRLMLEAIENNCIIDYEGTFDNYAEELALRLETSEEQINMALAYFVKCGVIQVDDGGNTHYPQAKALLGQETNWNRYKKKQAELEKFQLLSNQVPTEIEKELEIKLDIKSEVEEEIKEISTADENSLKIISDYFQQEIGILSPNQFEQLSDYITITKMEVDVVKSAITRAADNSKRSFGYVNSILRNWRQNGITTMVKVKEESRNFKARKAKQEEVSEYDTW</sequence>
<evidence type="ECO:0000313" key="4">
    <source>
        <dbReference type="EMBL" id="KED05318.1"/>
    </source>
</evidence>
<dbReference type="Proteomes" id="UP000028704">
    <property type="component" value="Unassembled WGS sequence"/>
</dbReference>
<dbReference type="Gene3D" id="1.10.10.630">
    <property type="entry name" value="DnaD domain-like"/>
    <property type="match status" value="1"/>
</dbReference>
<dbReference type="Pfam" id="PF09681">
    <property type="entry name" value="Phage_rep_org_N"/>
    <property type="match status" value="1"/>
</dbReference>
<reference evidence="4 5" key="1">
    <citation type="journal article" date="2014" name="Int. J. Syst. Evol. Microbiol.">
        <title>Phylogenomics and the dynamic genome evolution of the genus Streptococcus.</title>
        <authorList>
            <consortium name="The Broad Institute Genome Sequencing Platform"/>
            <person name="Richards V.P."/>
            <person name="Palmer S.R."/>
            <person name="Pavinski Bitar P.D."/>
            <person name="Qin X."/>
            <person name="Weinstock G.M."/>
            <person name="Highlander S.K."/>
            <person name="Town C.D."/>
            <person name="Burne R.A."/>
            <person name="Stanhope M.J."/>
        </authorList>
    </citation>
    <scope>NUCLEOTIDE SEQUENCE [LARGE SCALE GENOMIC DNA]</scope>
    <source>
        <strain evidence="4 5">CECT 5772</strain>
    </source>
</reference>
<protein>
    <submittedName>
        <fullName evidence="4">DNA replication protein dnaC</fullName>
    </submittedName>
</protein>
<dbReference type="PANTHER" id="PTHR37293">
    <property type="entry name" value="PHAGE REPLICATION PROTEIN-RELATED"/>
    <property type="match status" value="1"/>
</dbReference>
<dbReference type="Pfam" id="PF07261">
    <property type="entry name" value="DnaB_2"/>
    <property type="match status" value="1"/>
</dbReference>
<proteinExistence type="inferred from homology"/>
<dbReference type="InterPro" id="IPR053162">
    <property type="entry name" value="DnaD"/>
</dbReference>
<dbReference type="RefSeq" id="WP_037578534.1">
    <property type="nucleotide sequence ID" value="NZ_AWEX01000006.1"/>
</dbReference>
<dbReference type="InterPro" id="IPR034829">
    <property type="entry name" value="DnaD-like_sf"/>
</dbReference>
<dbReference type="NCBIfam" id="TIGR01714">
    <property type="entry name" value="phage_rep_org_N"/>
    <property type="match status" value="1"/>
</dbReference>
<evidence type="ECO:0000259" key="3">
    <source>
        <dbReference type="Pfam" id="PF09681"/>
    </source>
</evidence>
<evidence type="ECO:0000259" key="2">
    <source>
        <dbReference type="Pfam" id="PF07261"/>
    </source>
</evidence>
<gene>
    <name evidence="4" type="ORF">CECT5772_00746</name>
</gene>
<evidence type="ECO:0000313" key="5">
    <source>
        <dbReference type="Proteomes" id="UP000028704"/>
    </source>
</evidence>
<organism evidence="4 5">
    <name type="scientific">Streptococcus equi subsp. ruminatorum CECT 5772</name>
    <dbReference type="NCBI Taxonomy" id="1051981"/>
    <lineage>
        <taxon>Bacteria</taxon>
        <taxon>Bacillati</taxon>
        <taxon>Bacillota</taxon>
        <taxon>Bacilli</taxon>
        <taxon>Lactobacillales</taxon>
        <taxon>Streptococcaceae</taxon>
        <taxon>Streptococcus</taxon>
    </lineage>
</organism>
<dbReference type="EMBL" id="AWEX01000006">
    <property type="protein sequence ID" value="KED05318.1"/>
    <property type="molecule type" value="Genomic_DNA"/>
</dbReference>
<dbReference type="NCBIfam" id="TIGR01446">
    <property type="entry name" value="DnaD_dom"/>
    <property type="match status" value="1"/>
</dbReference>
<dbReference type="InterPro" id="IPR010056">
    <property type="entry name" value="Phage_rep_org__N"/>
</dbReference>